<sequence>MEQVLNWVNQNQTLAIIVAVIGLIVFLFSLKSTTTKIFASNRGVSAGRDINGTVMTGDFNSNSSGILGILANIATILGLFVGSATLYISYLALDKMG</sequence>
<evidence type="ECO:0000256" key="1">
    <source>
        <dbReference type="SAM" id="Phobius"/>
    </source>
</evidence>
<dbReference type="EMBL" id="BSSV01000001">
    <property type="protein sequence ID" value="GLX84574.1"/>
    <property type="molecule type" value="Genomic_DNA"/>
</dbReference>
<comment type="caution">
    <text evidence="2">The sequence shown here is derived from an EMBL/GenBank/DDBJ whole genome shotgun (WGS) entry which is preliminary data.</text>
</comment>
<dbReference type="Proteomes" id="UP001157134">
    <property type="component" value="Unassembled WGS sequence"/>
</dbReference>
<evidence type="ECO:0000313" key="2">
    <source>
        <dbReference type="EMBL" id="GLX84574.1"/>
    </source>
</evidence>
<protein>
    <recommendedName>
        <fullName evidence="4">Sodium-translocating pyrophosphatase</fullName>
    </recommendedName>
</protein>
<keyword evidence="1" id="KW-0812">Transmembrane</keyword>
<evidence type="ECO:0008006" key="4">
    <source>
        <dbReference type="Google" id="ProtNLM"/>
    </source>
</evidence>
<dbReference type="RefSeq" id="WP_284296165.1">
    <property type="nucleotide sequence ID" value="NZ_BSSV01000001.1"/>
</dbReference>
<gene>
    <name evidence="2" type="ORF">tloyanaT_08260</name>
</gene>
<organism evidence="2 3">
    <name type="scientific">Thalassotalea loyana</name>
    <dbReference type="NCBI Taxonomy" id="280483"/>
    <lineage>
        <taxon>Bacteria</taxon>
        <taxon>Pseudomonadati</taxon>
        <taxon>Pseudomonadota</taxon>
        <taxon>Gammaproteobacteria</taxon>
        <taxon>Alteromonadales</taxon>
        <taxon>Colwelliaceae</taxon>
        <taxon>Thalassotalea</taxon>
    </lineage>
</organism>
<keyword evidence="1" id="KW-0472">Membrane</keyword>
<reference evidence="2 3" key="1">
    <citation type="submission" date="2023-03" db="EMBL/GenBank/DDBJ databases">
        <title>Thalassotalea loyana LMG 22536T draft genome sequence.</title>
        <authorList>
            <person name="Sawabe T."/>
        </authorList>
    </citation>
    <scope>NUCLEOTIDE SEQUENCE [LARGE SCALE GENOMIC DNA]</scope>
    <source>
        <strain evidence="2 3">LMG 22536</strain>
    </source>
</reference>
<evidence type="ECO:0000313" key="3">
    <source>
        <dbReference type="Proteomes" id="UP001157134"/>
    </source>
</evidence>
<keyword evidence="1" id="KW-1133">Transmembrane helix</keyword>
<keyword evidence="3" id="KW-1185">Reference proteome</keyword>
<accession>A0ABQ6HAW5</accession>
<feature type="transmembrane region" description="Helical" evidence="1">
    <location>
        <begin position="69"/>
        <end position="93"/>
    </location>
</feature>
<name>A0ABQ6HAW5_9GAMM</name>
<feature type="transmembrane region" description="Helical" evidence="1">
    <location>
        <begin position="12"/>
        <end position="30"/>
    </location>
</feature>
<proteinExistence type="predicted"/>